<dbReference type="PANTHER" id="PTHR10699:SF11">
    <property type="entry name" value="IGLOO, ISOFORM A"/>
    <property type="match status" value="1"/>
</dbReference>
<accession>A0A813NUZ3</accession>
<feature type="region of interest" description="Disordered" evidence="1">
    <location>
        <begin position="91"/>
        <end position="113"/>
    </location>
</feature>
<dbReference type="PROSITE" id="PS50096">
    <property type="entry name" value="IQ"/>
    <property type="match status" value="4"/>
</dbReference>
<dbReference type="CDD" id="cd23767">
    <property type="entry name" value="IQCD"/>
    <property type="match status" value="4"/>
</dbReference>
<evidence type="ECO:0000313" key="2">
    <source>
        <dbReference type="EMBL" id="CAF0744111.1"/>
    </source>
</evidence>
<evidence type="ECO:0000313" key="3">
    <source>
        <dbReference type="Proteomes" id="UP000663882"/>
    </source>
</evidence>
<dbReference type="Proteomes" id="UP000663882">
    <property type="component" value="Unassembled WGS sequence"/>
</dbReference>
<dbReference type="GO" id="GO:0005516">
    <property type="term" value="F:calmodulin binding"/>
    <property type="evidence" value="ECO:0007669"/>
    <property type="project" value="TreeGrafter"/>
</dbReference>
<dbReference type="SMART" id="SM00015">
    <property type="entry name" value="IQ"/>
    <property type="match status" value="3"/>
</dbReference>
<dbReference type="InterPro" id="IPR027417">
    <property type="entry name" value="P-loop_NTPase"/>
</dbReference>
<dbReference type="OrthoDB" id="1738954at2759"/>
<sequence length="348" mass="40435">MCIMHRLEHGEQTYSSDKQTALEDRYYNNQSFQEDYPVNDPNVNHAATKIQAQFRGHKARRDLEKIKQEHQQINDSDQQKISYDYEQLTTGNDEYQQSSSVASTPLKQENEYDENIDDEELTEEEKHKQERAAISIQAQFRGFQARKHLRDPFDHTDEEKQYFHQDQQEFDNDHDKTSVLSSTRSSDRRDLGKDLRLHDEIEIDKNDNTDRPHLEREPTQLSDDFELHKGVLRDINYNREHQEEFINDEDDMSDPNLDKAATRIQASYRGYKTRKELGSGGGHSPISHDQQNPSSPSPKTHKEHDDARNKNILSPSAEGNKVPAHEDESDNAAAVKIQAAYRGYRIGV</sequence>
<feature type="compositionally biased region" description="Polar residues" evidence="1">
    <location>
        <begin position="91"/>
        <end position="107"/>
    </location>
</feature>
<dbReference type="PANTHER" id="PTHR10699">
    <property type="entry name" value="NEUROMODULIN"/>
    <property type="match status" value="1"/>
</dbReference>
<feature type="region of interest" description="Disordered" evidence="1">
    <location>
        <begin position="164"/>
        <end position="222"/>
    </location>
</feature>
<comment type="caution">
    <text evidence="2">The sequence shown here is derived from an EMBL/GenBank/DDBJ whole genome shotgun (WGS) entry which is preliminary data.</text>
</comment>
<dbReference type="AlphaFoldDB" id="A0A813NUZ3"/>
<gene>
    <name evidence="2" type="ORF">RFH988_LOCUS908</name>
</gene>
<dbReference type="Gene3D" id="1.20.5.190">
    <property type="match status" value="3"/>
</dbReference>
<feature type="compositionally biased region" description="Polar residues" evidence="1">
    <location>
        <begin position="287"/>
        <end position="298"/>
    </location>
</feature>
<protein>
    <submittedName>
        <fullName evidence="2">Uncharacterized protein</fullName>
    </submittedName>
</protein>
<dbReference type="SUPFAM" id="SSF52540">
    <property type="entry name" value="P-loop containing nucleoside triphosphate hydrolases"/>
    <property type="match status" value="1"/>
</dbReference>
<proteinExistence type="predicted"/>
<name>A0A813NUZ3_9BILA</name>
<dbReference type="InterPro" id="IPR000048">
    <property type="entry name" value="IQ_motif_EF-hand-BS"/>
</dbReference>
<organism evidence="2 3">
    <name type="scientific">Rotaria sordida</name>
    <dbReference type="NCBI Taxonomy" id="392033"/>
    <lineage>
        <taxon>Eukaryota</taxon>
        <taxon>Metazoa</taxon>
        <taxon>Spiralia</taxon>
        <taxon>Gnathifera</taxon>
        <taxon>Rotifera</taxon>
        <taxon>Eurotatoria</taxon>
        <taxon>Bdelloidea</taxon>
        <taxon>Philodinida</taxon>
        <taxon>Philodinidae</taxon>
        <taxon>Rotaria</taxon>
    </lineage>
</organism>
<reference evidence="2" key="1">
    <citation type="submission" date="2021-02" db="EMBL/GenBank/DDBJ databases">
        <authorList>
            <person name="Nowell W R."/>
        </authorList>
    </citation>
    <scope>NUCLEOTIDE SEQUENCE</scope>
</reference>
<feature type="compositionally biased region" description="Basic and acidic residues" evidence="1">
    <location>
        <begin position="185"/>
        <end position="218"/>
    </location>
</feature>
<feature type="compositionally biased region" description="Basic and acidic residues" evidence="1">
    <location>
        <begin position="300"/>
        <end position="309"/>
    </location>
</feature>
<feature type="compositionally biased region" description="Basic and acidic residues" evidence="1">
    <location>
        <begin position="164"/>
        <end position="177"/>
    </location>
</feature>
<feature type="region of interest" description="Disordered" evidence="1">
    <location>
        <begin position="274"/>
        <end position="332"/>
    </location>
</feature>
<evidence type="ECO:0000256" key="1">
    <source>
        <dbReference type="SAM" id="MobiDB-lite"/>
    </source>
</evidence>
<dbReference type="EMBL" id="CAJNOO010000016">
    <property type="protein sequence ID" value="CAF0744111.1"/>
    <property type="molecule type" value="Genomic_DNA"/>
</dbReference>
<dbReference type="Pfam" id="PF00612">
    <property type="entry name" value="IQ"/>
    <property type="match status" value="4"/>
</dbReference>